<evidence type="ECO:0000259" key="2">
    <source>
        <dbReference type="Pfam" id="PF04840"/>
    </source>
</evidence>
<dbReference type="Pfam" id="PF04840">
    <property type="entry name" value="Vps16_C"/>
    <property type="match status" value="1"/>
</dbReference>
<feature type="non-terminal residue" evidence="4">
    <location>
        <position position="159"/>
    </location>
</feature>
<dbReference type="PANTHER" id="PTHR12811">
    <property type="entry name" value="VACUOLAR PROTEIN SORTING VPS16"/>
    <property type="match status" value="1"/>
</dbReference>
<reference evidence="4" key="1">
    <citation type="submission" date="2025-08" db="UniProtKB">
        <authorList>
            <consortium name="RefSeq"/>
        </authorList>
    </citation>
    <scope>IDENTIFICATION</scope>
</reference>
<gene>
    <name evidence="4" type="primary">LOC106816065</name>
</gene>
<dbReference type="PANTHER" id="PTHR12811:SF0">
    <property type="entry name" value="VACUOLAR PROTEIN SORTING-ASSOCIATED PROTEIN 16 HOMOLOG"/>
    <property type="match status" value="1"/>
</dbReference>
<feature type="domain" description="Vps16 C-terminal" evidence="2">
    <location>
        <begin position="85"/>
        <end position="141"/>
    </location>
</feature>
<organism evidence="3 4">
    <name type="scientific">Priapulus caudatus</name>
    <name type="common">Priapulid worm</name>
    <dbReference type="NCBI Taxonomy" id="37621"/>
    <lineage>
        <taxon>Eukaryota</taxon>
        <taxon>Metazoa</taxon>
        <taxon>Ecdysozoa</taxon>
        <taxon>Scalidophora</taxon>
        <taxon>Priapulida</taxon>
        <taxon>Priapulimorpha</taxon>
        <taxon>Priapulimorphida</taxon>
        <taxon>Priapulidae</taxon>
        <taxon>Priapulus</taxon>
    </lineage>
</organism>
<proteinExistence type="predicted"/>
<protein>
    <submittedName>
        <fullName evidence="4">Vacuolar protein sorting-associated protein 16 homolog</fullName>
    </submittedName>
</protein>
<dbReference type="InterPro" id="IPR006925">
    <property type="entry name" value="Vps16_C"/>
</dbReference>
<dbReference type="InterPro" id="IPR016534">
    <property type="entry name" value="VPS16"/>
</dbReference>
<accession>A0ABM1EV85</accession>
<evidence type="ECO:0000313" key="4">
    <source>
        <dbReference type="RefSeq" id="XP_014676106.1"/>
    </source>
</evidence>
<dbReference type="RefSeq" id="XP_014676106.1">
    <property type="nucleotide sequence ID" value="XM_014820620.1"/>
</dbReference>
<evidence type="ECO:0000313" key="3">
    <source>
        <dbReference type="Proteomes" id="UP000695022"/>
    </source>
</evidence>
<name>A0ABM1EV85_PRICU</name>
<dbReference type="GeneID" id="106816065"/>
<sequence>MTLCMLEQERQHKMAEELRKELQRCPTDVVAAVRGGGAIQEHVQANEQDIRAVAAENKVQVQQTDIDDEQVALAIAEKLGNTAGISYSEIASKASECGRTQLAIRLLDHEPRASEQVPLLMKVNRDDLALTKAIDSGDTDLGEPPGGAGEGRPRAGGAC</sequence>
<evidence type="ECO:0000256" key="1">
    <source>
        <dbReference type="SAM" id="MobiDB-lite"/>
    </source>
</evidence>
<feature type="region of interest" description="Disordered" evidence="1">
    <location>
        <begin position="134"/>
        <end position="159"/>
    </location>
</feature>
<dbReference type="Proteomes" id="UP000695022">
    <property type="component" value="Unplaced"/>
</dbReference>
<keyword evidence="3" id="KW-1185">Reference proteome</keyword>